<feature type="region of interest" description="Disordered" evidence="2">
    <location>
        <begin position="1507"/>
        <end position="1565"/>
    </location>
</feature>
<feature type="domain" description="DNA2/NAM7 helicase helicase" evidence="3">
    <location>
        <begin position="365"/>
        <end position="487"/>
    </location>
</feature>
<evidence type="ECO:0000313" key="7">
    <source>
        <dbReference type="Proteomes" id="UP000432464"/>
    </source>
</evidence>
<protein>
    <submittedName>
        <fullName evidence="6">AAA family ATPase</fullName>
    </submittedName>
</protein>
<dbReference type="InterPro" id="IPR049468">
    <property type="entry name" value="Restrct_endonuc-II-like_dom"/>
</dbReference>
<evidence type="ECO:0000313" key="6">
    <source>
        <dbReference type="EMBL" id="MTE14132.1"/>
    </source>
</evidence>
<dbReference type="InterPro" id="IPR027417">
    <property type="entry name" value="P-loop_NTPase"/>
</dbReference>
<feature type="domain" description="DNA2/NAM7 helicase-like C-terminal" evidence="4">
    <location>
        <begin position="1132"/>
        <end position="1318"/>
    </location>
</feature>
<dbReference type="InterPro" id="IPR041679">
    <property type="entry name" value="DNA2/NAM7-like_C"/>
</dbReference>
<proteinExistence type="predicted"/>
<dbReference type="InterPro" id="IPR047187">
    <property type="entry name" value="SF1_C_Upf1"/>
</dbReference>
<dbReference type="Pfam" id="PF18741">
    <property type="entry name" value="MTES_1575"/>
    <property type="match status" value="1"/>
</dbReference>
<dbReference type="Gene3D" id="3.40.50.300">
    <property type="entry name" value="P-loop containing nucleotide triphosphate hydrolases"/>
    <property type="match status" value="3"/>
</dbReference>
<dbReference type="Gene3D" id="3.40.960.10">
    <property type="entry name" value="VSR Endonuclease"/>
    <property type="match status" value="1"/>
</dbReference>
<dbReference type="InterPro" id="IPR045055">
    <property type="entry name" value="DNA2/NAM7-like"/>
</dbReference>
<feature type="coiled-coil region" evidence="1">
    <location>
        <begin position="473"/>
        <end position="500"/>
    </location>
</feature>
<dbReference type="EMBL" id="WMBB01000006">
    <property type="protein sequence ID" value="MTE14132.1"/>
    <property type="molecule type" value="Genomic_DNA"/>
</dbReference>
<evidence type="ECO:0000256" key="1">
    <source>
        <dbReference type="SAM" id="Coils"/>
    </source>
</evidence>
<keyword evidence="7" id="KW-1185">Reference proteome</keyword>
<dbReference type="InterPro" id="IPR041677">
    <property type="entry name" value="DNA2/NAM7_AAA_11"/>
</dbReference>
<dbReference type="CDD" id="cd18808">
    <property type="entry name" value="SF1_C_Upf1"/>
    <property type="match status" value="1"/>
</dbReference>
<evidence type="ECO:0000259" key="4">
    <source>
        <dbReference type="Pfam" id="PF13087"/>
    </source>
</evidence>
<comment type="caution">
    <text evidence="6">The sequence shown here is derived from an EMBL/GenBank/DDBJ whole genome shotgun (WGS) entry which is preliminary data.</text>
</comment>
<dbReference type="InterPro" id="IPR011335">
    <property type="entry name" value="Restrct_endonuc-II-like"/>
</dbReference>
<evidence type="ECO:0000259" key="3">
    <source>
        <dbReference type="Pfam" id="PF13086"/>
    </source>
</evidence>
<dbReference type="PANTHER" id="PTHR10887">
    <property type="entry name" value="DNA2/NAM7 HELICASE FAMILY"/>
    <property type="match status" value="1"/>
</dbReference>
<dbReference type="SUPFAM" id="SSF52540">
    <property type="entry name" value="P-loop containing nucleoside triphosphate hydrolases"/>
    <property type="match status" value="1"/>
</dbReference>
<dbReference type="SUPFAM" id="SSF52980">
    <property type="entry name" value="Restriction endonuclease-like"/>
    <property type="match status" value="1"/>
</dbReference>
<dbReference type="PANTHER" id="PTHR10887:SF495">
    <property type="entry name" value="HELICASE SENATAXIN ISOFORM X1-RELATED"/>
    <property type="match status" value="1"/>
</dbReference>
<gene>
    <name evidence="6" type="ORF">GLP40_15340</name>
</gene>
<accession>A0A6I3KVW5</accession>
<dbReference type="Pfam" id="PF13087">
    <property type="entry name" value="AAA_12"/>
    <property type="match status" value="1"/>
</dbReference>
<feature type="region of interest" description="Disordered" evidence="2">
    <location>
        <begin position="329"/>
        <end position="349"/>
    </location>
</feature>
<feature type="domain" description="Restriction endonuclease type II-like" evidence="5">
    <location>
        <begin position="1370"/>
        <end position="1462"/>
    </location>
</feature>
<reference evidence="6 7" key="1">
    <citation type="submission" date="2019-11" db="EMBL/GenBank/DDBJ databases">
        <title>Nocardia sp. nov. CT2-14 isolated from soil.</title>
        <authorList>
            <person name="Kanchanasin P."/>
            <person name="Tanasupawat S."/>
            <person name="Yuki M."/>
            <person name="Kudo T."/>
        </authorList>
    </citation>
    <scope>NUCLEOTIDE SEQUENCE [LARGE SCALE GENOMIC DNA]</scope>
    <source>
        <strain evidence="6 7">CT2-14</strain>
    </source>
</reference>
<sequence>MKEWVSKMSGTPVMNDIADRGARLFEYLAKAQTLRMSRIQDIATYQRDGEVLWIADLPEHPAITYQQADPGKPFLMVQKVTIGSPPEPDSELRRWLENGWDKPQPEPILRVTRNDISGTPLLLDEHSEIRGAFAEWLPRWREWAEEARPKQAVRHLYQTMYEMYTRYDGATETLEAVLALGFLVWRNDKVGSVRRHVLTMPVVLGFDSDYGAISVSIDPSVTGYTAELQEILDPSHMAAASDLQRAENEARDGDIDPFDRENLGALVRMFINCINPDAVYVDDMRPGAAAVHPTASYAPAVILRKRGNRGMVTALRTIAETIRGTGELPSGIRNLIDPDHEPVPTPSESEGAIVRDGADQFLPLQLNDVQLKILEHVDNHAHTLVQGPPGTGKTHTAAALITHLLAQGKRVLITAHTDRALHEVRAKLPETIKPLCVAVVGDSRQELEDLKSSVNRISQAAADHDPAAGVVAVAATEQAIAELRRKRAAIQHELLALRERDVTVHSVGGYTGTIADIALRWRAARSDFDWITDVATVETGQDCPIAGELLHEWRKLLLDSNLDDPEVQAPELVAATSLPPAELFGQWCTTEQLAADHLRGYVQYDGDPAAARIAQLAGDERHQARALFDDIIDRGRQLSHRSEPWVQAAMADIHGGRDFEWRSRAAAIGELLTHGDAVVSALGYTTVEVTVDDPASLLGLAENLKSHIETHGALKIHPDGRPKTGLTAPRVVKLSEPLFDHVRIDGRIPTTAEQLNHFLNAQHGQRITGQLDLLWSATGQPPAPGLLRDHIARHRTAYAVLQQVLDYANRLVYAAMYLRQLGLPVPDWADLIGVRSAREAFDAVEAREALDRAAEPLAELTRRLSVLADDPRATDNVHRLADAARDRDTTAYRGAHDRLAELNQLRRSLARRREIESDLETLPLLRAAVAADPANPEWDGRLEHFAEAWRWAVIGSWLVAHNVGGVNELCRRLDDVEEELRGQAAARAATTAWDLAVGRLTNRARADLQHYAQLVKSLGRGTGQYADRKRAEIQQALGNCRSAVPVWIMPIYRVVEQFSITADMFDVVVVDEASQAGVEAVFLQYLAPRIVVIGDDKQVSPSAVGTDESELERLANQYLYDDRYLSSWRNPKRSLFDDAVMRYPKKLTLIEHRRCVPEIIGFSNKIAYEPEGVRLIPVRRYGSDRLDPIRTVHVTDGHEVSSRVNPAEADRIVEQIEHCLEDSRYDGKTFGVISLLGPAQAKHIAQKLVARIGPEEMQRRELHCGDAADFQGAERDVIFLSLVAAPGPDRRITAQTTDGIVQRYNVAVSRARDQLWLFHSVTLEHLTNSADMRLRLLEYCLGIEQRCHVDDEPPQRFPDDYPVEPFDSLFEQQVCNRIVDRGYRVTPHHTETGYDIDMVVTGGGGQLAVHCDGDRWNGPDLYREDLARQRDLERCGWPFHRIRLADFIVDPDACLDELWRKLESHGIYPIAEEEQRRLANLLSDSVPQPVDPADLLLLHRVSQISGLEAEEDDGSRLSTREDDAGEPVRPTAPEVTTIDPDREAPAGYGDLSSLAAPDRAGGNQSVLEENLQPAEFPEPVDDELIDLTPVESLTPSGIAAGAADNGPAVPEPNNHAAPVTDVGERADGDGPRVSGAGRRVIESYVAFTEHLESPTSADHATIVGDFLRIVAVEGPLTAARLRAAYVTAARTRERDQVRKKLDIALRAAVARGKLLVDNALDIDDPALLTYRLPDQPASRWRGLGPRKVEQMPPLELAEMMADQAERHGWADRGALFRAVINAVGQTRLTDNTIAALALVLPLAQALGNAR</sequence>
<dbReference type="Pfam" id="PF13086">
    <property type="entry name" value="AAA_11"/>
    <property type="match status" value="1"/>
</dbReference>
<keyword evidence="1" id="KW-0175">Coiled coil</keyword>
<evidence type="ECO:0000256" key="2">
    <source>
        <dbReference type="SAM" id="MobiDB-lite"/>
    </source>
</evidence>
<name>A0A6I3KVW5_9NOCA</name>
<organism evidence="6 7">
    <name type="scientific">Nocardia aurantiaca</name>
    <dbReference type="NCBI Taxonomy" id="2675850"/>
    <lineage>
        <taxon>Bacteria</taxon>
        <taxon>Bacillati</taxon>
        <taxon>Actinomycetota</taxon>
        <taxon>Actinomycetes</taxon>
        <taxon>Mycobacteriales</taxon>
        <taxon>Nocardiaceae</taxon>
        <taxon>Nocardia</taxon>
    </lineage>
</organism>
<feature type="region of interest" description="Disordered" evidence="2">
    <location>
        <begin position="1595"/>
        <end position="1634"/>
    </location>
</feature>
<evidence type="ECO:0000259" key="5">
    <source>
        <dbReference type="Pfam" id="PF18741"/>
    </source>
</evidence>
<dbReference type="GO" id="GO:0004386">
    <property type="term" value="F:helicase activity"/>
    <property type="evidence" value="ECO:0007669"/>
    <property type="project" value="InterPro"/>
</dbReference>
<dbReference type="Proteomes" id="UP000432464">
    <property type="component" value="Unassembled WGS sequence"/>
</dbReference>